<proteinExistence type="predicted"/>
<feature type="chain" id="PRO_5004888241" evidence="1">
    <location>
        <begin position="19"/>
        <end position="220"/>
    </location>
</feature>
<dbReference type="GeneID" id="20040884"/>
<reference evidence="2 3" key="1">
    <citation type="submission" date="2013-02" db="EMBL/GenBank/DDBJ databases">
        <title>The Genome Sequence of Plasmodium inui San Antonio 1.</title>
        <authorList>
            <consortium name="The Broad Institute Genome Sequencing Platform"/>
            <consortium name="The Broad Institute Genome Sequencing Center for Infectious Disease"/>
            <person name="Neafsey D."/>
            <person name="Cheeseman I."/>
            <person name="Volkman S."/>
            <person name="Adams J."/>
            <person name="Walker B."/>
            <person name="Young S.K."/>
            <person name="Zeng Q."/>
            <person name="Gargeya S."/>
            <person name="Fitzgerald M."/>
            <person name="Haas B."/>
            <person name="Abouelleil A."/>
            <person name="Alvarado L."/>
            <person name="Arachchi H.M."/>
            <person name="Berlin A.M."/>
            <person name="Chapman S.B."/>
            <person name="Dewar J."/>
            <person name="Goldberg J."/>
            <person name="Griggs A."/>
            <person name="Gujja S."/>
            <person name="Hansen M."/>
            <person name="Howarth C."/>
            <person name="Imamovic A."/>
            <person name="Larimer J."/>
            <person name="McCowan C."/>
            <person name="Murphy C."/>
            <person name="Neiman D."/>
            <person name="Pearson M."/>
            <person name="Priest M."/>
            <person name="Roberts A."/>
            <person name="Saif S."/>
            <person name="Shea T."/>
            <person name="Sisk P."/>
            <person name="Sykes S."/>
            <person name="Wortman J."/>
            <person name="Nusbaum C."/>
            <person name="Birren B."/>
        </authorList>
    </citation>
    <scope>NUCLEOTIDE SEQUENCE [LARGE SCALE GENOMIC DNA]</scope>
    <source>
        <strain evidence="2 3">San Antonio 1</strain>
    </source>
</reference>
<keyword evidence="1" id="KW-0732">Signal</keyword>
<evidence type="ECO:0000313" key="3">
    <source>
        <dbReference type="Proteomes" id="UP000030640"/>
    </source>
</evidence>
<evidence type="ECO:0000313" key="2">
    <source>
        <dbReference type="EMBL" id="EUD64006.1"/>
    </source>
</evidence>
<name>W7AFG8_9APIC</name>
<keyword evidence="3" id="KW-1185">Reference proteome</keyword>
<dbReference type="EMBL" id="KI965570">
    <property type="protein sequence ID" value="EUD64006.1"/>
    <property type="molecule type" value="Genomic_DNA"/>
</dbReference>
<dbReference type="OrthoDB" id="387532at2759"/>
<dbReference type="VEuPathDB" id="PlasmoDB:C922_05610"/>
<dbReference type="Proteomes" id="UP000030640">
    <property type="component" value="Unassembled WGS sequence"/>
</dbReference>
<dbReference type="RefSeq" id="XP_008819403.1">
    <property type="nucleotide sequence ID" value="XM_008821181.1"/>
</dbReference>
<evidence type="ECO:0000256" key="1">
    <source>
        <dbReference type="SAM" id="SignalP"/>
    </source>
</evidence>
<feature type="non-terminal residue" evidence="2">
    <location>
        <position position="220"/>
    </location>
</feature>
<organism evidence="2 3">
    <name type="scientific">Plasmodium inui San Antonio 1</name>
    <dbReference type="NCBI Taxonomy" id="1237626"/>
    <lineage>
        <taxon>Eukaryota</taxon>
        <taxon>Sar</taxon>
        <taxon>Alveolata</taxon>
        <taxon>Apicomplexa</taxon>
        <taxon>Aconoidasida</taxon>
        <taxon>Haemosporida</taxon>
        <taxon>Plasmodiidae</taxon>
        <taxon>Plasmodium</taxon>
        <taxon>Plasmodium (Plasmodium)</taxon>
    </lineage>
</organism>
<gene>
    <name evidence="2" type="ORF">C922_05610</name>
</gene>
<dbReference type="AlphaFoldDB" id="W7AFG8"/>
<protein>
    <submittedName>
        <fullName evidence="2">Uncharacterized protein</fullName>
    </submittedName>
</protein>
<accession>W7AFG8</accession>
<feature type="signal peptide" evidence="1">
    <location>
        <begin position="1"/>
        <end position="18"/>
    </location>
</feature>
<sequence>MEHAILLLLFNCCIHFHSDTILGLLGKVSQQVRNEQKELQRYPNRIRDTLKSLQGNILKRPLMKQIKLKEWDNTLMNTDFSIDYILKELEKHSPTHILLALTMLKELENIIVGNSLVNRSQVAVSESILLTHKSIRKEQLCYLSILLFHLLSHTPYLDSNVSIHEAKYLNKITVDNTWMLLATEYLVPGVETQQKYAYANRDSSAKEGNEVGLHTEAVQE</sequence>